<dbReference type="Proteomes" id="UP000236333">
    <property type="component" value="Unassembled WGS sequence"/>
</dbReference>
<comment type="caution">
    <text evidence="2">The sequence shown here is derived from an EMBL/GenBank/DDBJ whole genome shotgun (WGS) entry which is preliminary data.</text>
</comment>
<accession>A0A2J7ZJD1</accession>
<gene>
    <name evidence="2" type="ORF">TSOC_013806</name>
</gene>
<feature type="compositionally biased region" description="Pro residues" evidence="1">
    <location>
        <begin position="100"/>
        <end position="112"/>
    </location>
</feature>
<proteinExistence type="predicted"/>
<reference evidence="2 3" key="1">
    <citation type="journal article" date="2017" name="Mol. Biol. Evol.">
        <title>The 4-celled Tetrabaena socialis nuclear genome reveals the essential components for genetic control of cell number at the origin of multicellularity in the volvocine lineage.</title>
        <authorList>
            <person name="Featherston J."/>
            <person name="Arakaki Y."/>
            <person name="Hanschen E.R."/>
            <person name="Ferris P.J."/>
            <person name="Michod R.E."/>
            <person name="Olson B.J.S.C."/>
            <person name="Nozaki H."/>
            <person name="Durand P.M."/>
        </authorList>
    </citation>
    <scope>NUCLEOTIDE SEQUENCE [LARGE SCALE GENOMIC DNA]</scope>
    <source>
        <strain evidence="2 3">NIES-571</strain>
    </source>
</reference>
<evidence type="ECO:0000256" key="1">
    <source>
        <dbReference type="SAM" id="MobiDB-lite"/>
    </source>
</evidence>
<evidence type="ECO:0000313" key="3">
    <source>
        <dbReference type="Proteomes" id="UP000236333"/>
    </source>
</evidence>
<dbReference type="EMBL" id="PGGS01001461">
    <property type="protein sequence ID" value="PNH00373.1"/>
    <property type="molecule type" value="Genomic_DNA"/>
</dbReference>
<dbReference type="AlphaFoldDB" id="A0A2J7ZJD1"/>
<protein>
    <submittedName>
        <fullName evidence="2">Uncharacterized protein</fullName>
    </submittedName>
</protein>
<name>A0A2J7ZJD1_9CHLO</name>
<organism evidence="2 3">
    <name type="scientific">Tetrabaena socialis</name>
    <dbReference type="NCBI Taxonomy" id="47790"/>
    <lineage>
        <taxon>Eukaryota</taxon>
        <taxon>Viridiplantae</taxon>
        <taxon>Chlorophyta</taxon>
        <taxon>core chlorophytes</taxon>
        <taxon>Chlorophyceae</taxon>
        <taxon>CS clade</taxon>
        <taxon>Chlamydomonadales</taxon>
        <taxon>Tetrabaenaceae</taxon>
        <taxon>Tetrabaena</taxon>
    </lineage>
</organism>
<sequence length="132" mass="14694">MSSATLSTKWNDGLRFKRKEYFQPTNHLLLRAKWNLDMQLPDVEGHLGGAEGSLQVPVDVEYGSLDLSVTQLDWICDLDGIKDVRQNPLAWFTRKKAAPRPAPGLPQPPAAPAPQTAPAAIAGERIVWPWQR</sequence>
<keyword evidence="3" id="KW-1185">Reference proteome</keyword>
<evidence type="ECO:0000313" key="2">
    <source>
        <dbReference type="EMBL" id="PNH00373.1"/>
    </source>
</evidence>
<dbReference type="OrthoDB" id="537661at2759"/>
<feature type="region of interest" description="Disordered" evidence="1">
    <location>
        <begin position="95"/>
        <end position="118"/>
    </location>
</feature>